<feature type="region of interest" description="Disordered" evidence="1">
    <location>
        <begin position="14"/>
        <end position="33"/>
    </location>
</feature>
<dbReference type="Proteomes" id="UP001148614">
    <property type="component" value="Unassembled WGS sequence"/>
</dbReference>
<protein>
    <submittedName>
        <fullName evidence="2">Uncharacterized protein</fullName>
    </submittedName>
</protein>
<sequence>MTDTQRILDSIRQSIEPSTSRRERSRLPRPPGKRTRFYKVERKNILSLRENSLNAVIGSCIPLWCYPLYWCWIHLRALDVQSMTDAEVKALDQPRYAVIPKLRPFQTADHIESMTRRTWRCLLLSTHLTGVEAMDSMLAFPLLPTLEAQLQFENEHGARPFSRFNSNMMSIAVGQQEYQIAEIHSFNIGVDIGLRSLHYFDAHSVENEFALGAWHHQTVPSPRYQPSVVALMISIAQKYGAPGEDPVVTRLLMTHRKDNQYIHVYTALVSQVLLERFRNPNQPTRCISDTRMKSSDSQDTGETSPPLIKLHHQCVAFVPWKTFAARLLATMSIYAITMDQVEYRSCFPAPSSFV</sequence>
<accession>A0A9W8TI87</accession>
<evidence type="ECO:0000313" key="2">
    <source>
        <dbReference type="EMBL" id="KAJ3556597.1"/>
    </source>
</evidence>
<evidence type="ECO:0000313" key="3">
    <source>
        <dbReference type="Proteomes" id="UP001148614"/>
    </source>
</evidence>
<dbReference type="EMBL" id="JANPWZ010002718">
    <property type="protein sequence ID" value="KAJ3556597.1"/>
    <property type="molecule type" value="Genomic_DNA"/>
</dbReference>
<organism evidence="2 3">
    <name type="scientific">Xylaria arbuscula</name>
    <dbReference type="NCBI Taxonomy" id="114810"/>
    <lineage>
        <taxon>Eukaryota</taxon>
        <taxon>Fungi</taxon>
        <taxon>Dikarya</taxon>
        <taxon>Ascomycota</taxon>
        <taxon>Pezizomycotina</taxon>
        <taxon>Sordariomycetes</taxon>
        <taxon>Xylariomycetidae</taxon>
        <taxon>Xylariales</taxon>
        <taxon>Xylariaceae</taxon>
        <taxon>Xylaria</taxon>
    </lineage>
</organism>
<dbReference type="AlphaFoldDB" id="A0A9W8TI87"/>
<feature type="region of interest" description="Disordered" evidence="1">
    <location>
        <begin position="284"/>
        <end position="305"/>
    </location>
</feature>
<gene>
    <name evidence="2" type="ORF">NPX13_g10098</name>
</gene>
<comment type="caution">
    <text evidence="2">The sequence shown here is derived from an EMBL/GenBank/DDBJ whole genome shotgun (WGS) entry which is preliminary data.</text>
</comment>
<keyword evidence="3" id="KW-1185">Reference proteome</keyword>
<reference evidence="2" key="1">
    <citation type="submission" date="2022-07" db="EMBL/GenBank/DDBJ databases">
        <title>Genome Sequence of Xylaria arbuscula.</title>
        <authorList>
            <person name="Buettner E."/>
        </authorList>
    </citation>
    <scope>NUCLEOTIDE SEQUENCE</scope>
    <source>
        <strain evidence="2">VT107</strain>
    </source>
</reference>
<evidence type="ECO:0000256" key="1">
    <source>
        <dbReference type="SAM" id="MobiDB-lite"/>
    </source>
</evidence>
<dbReference type="VEuPathDB" id="FungiDB:F4678DRAFT_295888"/>
<name>A0A9W8TI87_9PEZI</name>
<proteinExistence type="predicted"/>